<keyword evidence="9" id="KW-1185">Reference proteome</keyword>
<feature type="region of interest" description="Disordered" evidence="6">
    <location>
        <begin position="549"/>
        <end position="614"/>
    </location>
</feature>
<evidence type="ECO:0000256" key="1">
    <source>
        <dbReference type="ARBA" id="ARBA00004123"/>
    </source>
</evidence>
<evidence type="ECO:0000313" key="9">
    <source>
        <dbReference type="Proteomes" id="UP001374535"/>
    </source>
</evidence>
<evidence type="ECO:0000313" key="8">
    <source>
        <dbReference type="EMBL" id="WVY93368.1"/>
    </source>
</evidence>
<keyword evidence="4" id="KW-0804">Transcription</keyword>
<dbReference type="InterPro" id="IPR001005">
    <property type="entry name" value="SANT/Myb"/>
</dbReference>
<dbReference type="Pfam" id="PF13837">
    <property type="entry name" value="Myb_DNA-bind_4"/>
    <property type="match status" value="1"/>
</dbReference>
<dbReference type="InterPro" id="IPR044822">
    <property type="entry name" value="Myb_DNA-bind_4"/>
</dbReference>
<evidence type="ECO:0000256" key="2">
    <source>
        <dbReference type="ARBA" id="ARBA00023015"/>
    </source>
</evidence>
<dbReference type="GO" id="GO:0006355">
    <property type="term" value="P:regulation of DNA-templated transcription"/>
    <property type="evidence" value="ECO:0007669"/>
    <property type="project" value="UniProtKB-ARBA"/>
</dbReference>
<organism evidence="8 9">
    <name type="scientific">Vigna mungo</name>
    <name type="common">Black gram</name>
    <name type="synonym">Phaseolus mungo</name>
    <dbReference type="NCBI Taxonomy" id="3915"/>
    <lineage>
        <taxon>Eukaryota</taxon>
        <taxon>Viridiplantae</taxon>
        <taxon>Streptophyta</taxon>
        <taxon>Embryophyta</taxon>
        <taxon>Tracheophyta</taxon>
        <taxon>Spermatophyta</taxon>
        <taxon>Magnoliopsida</taxon>
        <taxon>eudicotyledons</taxon>
        <taxon>Gunneridae</taxon>
        <taxon>Pentapetalae</taxon>
        <taxon>rosids</taxon>
        <taxon>fabids</taxon>
        <taxon>Fabales</taxon>
        <taxon>Fabaceae</taxon>
        <taxon>Papilionoideae</taxon>
        <taxon>50 kb inversion clade</taxon>
        <taxon>NPAAA clade</taxon>
        <taxon>indigoferoid/millettioid clade</taxon>
        <taxon>Phaseoleae</taxon>
        <taxon>Vigna</taxon>
    </lineage>
</organism>
<dbReference type="GO" id="GO:0003677">
    <property type="term" value="F:DNA binding"/>
    <property type="evidence" value="ECO:0007669"/>
    <property type="project" value="UniProtKB-KW"/>
</dbReference>
<keyword evidence="3" id="KW-0238">DNA-binding</keyword>
<feature type="region of interest" description="Disordered" evidence="6">
    <location>
        <begin position="723"/>
        <end position="757"/>
    </location>
</feature>
<feature type="region of interest" description="Disordered" evidence="6">
    <location>
        <begin position="490"/>
        <end position="537"/>
    </location>
</feature>
<dbReference type="Gene3D" id="1.10.10.60">
    <property type="entry name" value="Homeodomain-like"/>
    <property type="match status" value="2"/>
</dbReference>
<name>A0AAQ3MM70_VIGMU</name>
<reference evidence="8 9" key="1">
    <citation type="journal article" date="2023" name="Life. Sci Alliance">
        <title>Evolutionary insights into 3D genome organization and epigenetic landscape of Vigna mungo.</title>
        <authorList>
            <person name="Junaid A."/>
            <person name="Singh B."/>
            <person name="Bhatia S."/>
        </authorList>
    </citation>
    <scope>NUCLEOTIDE SEQUENCE [LARGE SCALE GENOMIC DNA]</scope>
    <source>
        <strain evidence="8">Urdbean</strain>
    </source>
</reference>
<feature type="compositionally biased region" description="Low complexity" evidence="6">
    <location>
        <begin position="555"/>
        <end position="578"/>
    </location>
</feature>
<evidence type="ECO:0000256" key="3">
    <source>
        <dbReference type="ARBA" id="ARBA00023125"/>
    </source>
</evidence>
<feature type="compositionally biased region" description="Polar residues" evidence="6">
    <location>
        <begin position="579"/>
        <end position="605"/>
    </location>
</feature>
<evidence type="ECO:0000259" key="7">
    <source>
        <dbReference type="PROSITE" id="PS50090"/>
    </source>
</evidence>
<comment type="subcellular location">
    <subcellularLocation>
        <location evidence="1">Nucleus</location>
    </subcellularLocation>
</comment>
<dbReference type="PANTHER" id="PTHR21654:SF99">
    <property type="entry name" value="MYB_SANT-LIKE DNA-BINDING DOMAIN PROTEIN"/>
    <property type="match status" value="1"/>
</dbReference>
<dbReference type="GO" id="GO:0005634">
    <property type="term" value="C:nucleus"/>
    <property type="evidence" value="ECO:0007669"/>
    <property type="project" value="UniProtKB-SubCell"/>
</dbReference>
<accession>A0AAQ3MM70</accession>
<evidence type="ECO:0000256" key="4">
    <source>
        <dbReference type="ARBA" id="ARBA00023163"/>
    </source>
</evidence>
<gene>
    <name evidence="8" type="ORF">V8G54_032456</name>
</gene>
<keyword evidence="2" id="KW-0805">Transcription regulation</keyword>
<dbReference type="EMBL" id="CP144691">
    <property type="protein sequence ID" value="WVY93368.1"/>
    <property type="molecule type" value="Genomic_DNA"/>
</dbReference>
<sequence length="757" mass="85903">MCAWACSVTVCKRPLHSKRLHVLAAVPVRRHCIPLYQLKIPILKSSVPLSASFHVSCHPYAVNYTIVTVTHSHSHSPARPHRQSSIQYTLVGLTCPSSLSPKRVSGPSFSFSCKDNLLDKREGERERKKERKDFVVAIEQEVEEEEEKGRKKERKSIFQQKQKHFHQFIAPRTTLPLHLSFPLHASSTSPTTFLPFDPYNPITSQSQQHHFPLQTNLFHPLHPPSPPTHKHKLPSIHLTDSWSNDELLALFRIRSTMENCFPEHTWDHVSSYSTLARTLTQHGKTQSPRERYLYIRLRRPKLGELGFKKSAEKCKEKFEDESGYFDNVSNYGKNNYRFLSELEELCQNPDSGGGGDCDGDDGIVRSEKTLLHLGADNMGHRICDGTDDKVVVEKSKERKRKRRDRFEMFKGFCESFVNKMMAQQEEIHNRLLEDMVKRDQEKFAREEAWKKQEMERMNKELDIMAQEQAIAGDRHATIIEFLKKCATTTTITSTTSPSPPSQNANCSSLPNRSLLHSLNPNSPSNEDNNLDPTPTLLNHDQTKLLRAENPSSSETLLQVPSSSNSSPTPHNPTSSLNSQNNTIPLESNSVSTYKTTSTTPPGSTENSKDDVGRRWPRDEVLALINLRCTSVSNNNNSGSEEKEGNNKGPLWERISQGMSEVGYKRSAKRCKEKWENINKYFRKTKDVNKKRSLNSRTCPYFHQLSCLYGQGKIVAAQSEREGNYMSPTANSGQMPPDVDDEDESSHVGSGGLDHYAC</sequence>
<dbReference type="PROSITE" id="PS50090">
    <property type="entry name" value="MYB_LIKE"/>
    <property type="match status" value="1"/>
</dbReference>
<dbReference type="CDD" id="cd12203">
    <property type="entry name" value="GT1"/>
    <property type="match status" value="1"/>
</dbReference>
<keyword evidence="5" id="KW-0539">Nucleus</keyword>
<feature type="domain" description="Myb-like" evidence="7">
    <location>
        <begin position="614"/>
        <end position="678"/>
    </location>
</feature>
<feature type="compositionally biased region" description="Polar residues" evidence="6">
    <location>
        <begin position="526"/>
        <end position="537"/>
    </location>
</feature>
<evidence type="ECO:0000256" key="5">
    <source>
        <dbReference type="ARBA" id="ARBA00023242"/>
    </source>
</evidence>
<evidence type="ECO:0000256" key="6">
    <source>
        <dbReference type="SAM" id="MobiDB-lite"/>
    </source>
</evidence>
<proteinExistence type="predicted"/>
<dbReference type="Proteomes" id="UP001374535">
    <property type="component" value="Chromosome 10"/>
</dbReference>
<protein>
    <recommendedName>
        <fullName evidence="7">Myb-like domain-containing protein</fullName>
    </recommendedName>
</protein>
<dbReference type="PANTHER" id="PTHR21654">
    <property type="entry name" value="FI21293P1"/>
    <property type="match status" value="1"/>
</dbReference>
<dbReference type="AlphaFoldDB" id="A0AAQ3MM70"/>
<feature type="compositionally biased region" description="Low complexity" evidence="6">
    <location>
        <begin position="507"/>
        <end position="525"/>
    </location>
</feature>
<dbReference type="FunFam" id="1.10.10.60:FF:000457">
    <property type="entry name" value="Trihelix transcription factor GTL2"/>
    <property type="match status" value="1"/>
</dbReference>
<feature type="region of interest" description="Disordered" evidence="6">
    <location>
        <begin position="630"/>
        <end position="650"/>
    </location>
</feature>